<dbReference type="GO" id="GO:0032259">
    <property type="term" value="P:methylation"/>
    <property type="evidence" value="ECO:0007669"/>
    <property type="project" value="UniProtKB-KW"/>
</dbReference>
<dbReference type="GO" id="GO:0009307">
    <property type="term" value="P:DNA restriction-modification system"/>
    <property type="evidence" value="ECO:0007669"/>
    <property type="project" value="UniProtKB-KW"/>
</dbReference>
<evidence type="ECO:0000256" key="7">
    <source>
        <dbReference type="RuleBase" id="RU000416"/>
    </source>
</evidence>
<dbReference type="SUPFAM" id="SSF53335">
    <property type="entry name" value="S-adenosyl-L-methionine-dependent methyltransferases"/>
    <property type="match status" value="1"/>
</dbReference>
<dbReference type="CDD" id="cd00315">
    <property type="entry name" value="Cyt_C5_DNA_methylase"/>
    <property type="match status" value="1"/>
</dbReference>
<evidence type="ECO:0000313" key="10">
    <source>
        <dbReference type="EMBL" id="OAT23719.1"/>
    </source>
</evidence>
<dbReference type="InterPro" id="IPR029063">
    <property type="entry name" value="SAM-dependent_MTases_sf"/>
</dbReference>
<evidence type="ECO:0000259" key="9">
    <source>
        <dbReference type="Pfam" id="PF18284"/>
    </source>
</evidence>
<dbReference type="Gene3D" id="1.10.260.140">
    <property type="match status" value="1"/>
</dbReference>
<feature type="active site" evidence="6">
    <location>
        <position position="185"/>
    </location>
</feature>
<feature type="domain" description="DNA methylase N-terminal" evidence="9">
    <location>
        <begin position="28"/>
        <end position="83"/>
    </location>
</feature>
<dbReference type="GO" id="GO:0044027">
    <property type="term" value="P:negative regulation of gene expression via chromosomal CpG island methylation"/>
    <property type="evidence" value="ECO:0007669"/>
    <property type="project" value="TreeGrafter"/>
</dbReference>
<dbReference type="RefSeq" id="WP_064512077.1">
    <property type="nucleotide sequence ID" value="NZ_LXEP01000004.1"/>
</dbReference>
<comment type="caution">
    <text evidence="10">The sequence shown here is derived from an EMBL/GenBank/DDBJ whole genome shotgun (WGS) entry which is preliminary data.</text>
</comment>
<accession>A0A1B7I5M7</accession>
<dbReference type="PATRIC" id="fig|1354253.4.peg.651"/>
<dbReference type="InterPro" id="IPR050390">
    <property type="entry name" value="C5-Methyltransferase"/>
</dbReference>
<organism evidence="10 11">
    <name type="scientific">Buttiauxella gaviniae ATCC 51604</name>
    <dbReference type="NCBI Taxonomy" id="1354253"/>
    <lineage>
        <taxon>Bacteria</taxon>
        <taxon>Pseudomonadati</taxon>
        <taxon>Pseudomonadota</taxon>
        <taxon>Gammaproteobacteria</taxon>
        <taxon>Enterobacterales</taxon>
        <taxon>Enterobacteriaceae</taxon>
        <taxon>Buttiauxella</taxon>
    </lineage>
</organism>
<dbReference type="EC" id="2.1.1.37" evidence="8"/>
<dbReference type="InterPro" id="IPR018117">
    <property type="entry name" value="C5_DNA_meth_AS"/>
</dbReference>
<evidence type="ECO:0000256" key="4">
    <source>
        <dbReference type="ARBA" id="ARBA00022747"/>
    </source>
</evidence>
<protein>
    <recommendedName>
        <fullName evidence="8">Cytosine-specific methyltransferase</fullName>
        <ecNumber evidence="8">2.1.1.37</ecNumber>
    </recommendedName>
</protein>
<dbReference type="GO" id="GO:0003677">
    <property type="term" value="F:DNA binding"/>
    <property type="evidence" value="ECO:0007669"/>
    <property type="project" value="TreeGrafter"/>
</dbReference>
<evidence type="ECO:0000256" key="3">
    <source>
        <dbReference type="ARBA" id="ARBA00022691"/>
    </source>
</evidence>
<dbReference type="InterPro" id="IPR001525">
    <property type="entry name" value="C5_MeTfrase"/>
</dbReference>
<evidence type="ECO:0000313" key="11">
    <source>
        <dbReference type="Proteomes" id="UP000078504"/>
    </source>
</evidence>
<keyword evidence="1 6" id="KW-0489">Methyltransferase</keyword>
<keyword evidence="2 6" id="KW-0808">Transferase</keyword>
<dbReference type="EMBL" id="LXEP01000004">
    <property type="protein sequence ID" value="OAT23719.1"/>
    <property type="molecule type" value="Genomic_DNA"/>
</dbReference>
<keyword evidence="3 6" id="KW-0949">S-adenosyl-L-methionine</keyword>
<reference evidence="10 11" key="1">
    <citation type="submission" date="2016-04" db="EMBL/GenBank/DDBJ databases">
        <title>ATOL: Assembling a taxonomically balanced genome-scale reconstruction of the evolutionary history of the Enterobacteriaceae.</title>
        <authorList>
            <person name="Plunkett G.III."/>
            <person name="Neeno-Eckwall E.C."/>
            <person name="Glasner J.D."/>
            <person name="Perna N.T."/>
        </authorList>
    </citation>
    <scope>NUCLEOTIDE SEQUENCE [LARGE SCALE GENOMIC DNA]</scope>
    <source>
        <strain evidence="10 11">ATCC 51604</strain>
    </source>
</reference>
<dbReference type="Proteomes" id="UP000078504">
    <property type="component" value="Unassembled WGS sequence"/>
</dbReference>
<dbReference type="GO" id="GO:0003886">
    <property type="term" value="F:DNA (cytosine-5-)-methyltransferase activity"/>
    <property type="evidence" value="ECO:0007669"/>
    <property type="project" value="UniProtKB-EC"/>
</dbReference>
<name>A0A1B7I5M7_9ENTR</name>
<sequence length="473" mass="53530">MNDFDTIAVQISQQSLRQQQQQLEEDYALVSHILEIYDQKTVAHHLRQVSGDWTRESLNRWFNRKSSPRTLTPAESEMLQNMLPPLPAHHGKYAFKFVDLFAGIGGIRSGFEAIGGECVFTSEWNKHAVRTYKANWYCSPENHQFNQDIRDVTLSHRDDVSDEEAAAHIQATMPDHDVLLAGFPCQPFSLAGVSKKNALGRAHGFACETQGTLFFDVARIIDAKRPAIFVLENVKNLKSHDKGNTFRIIMETLDNLGYEVADAAIMGAGDPKIIDGKNFLPQHRERIVLVGFRRDLNLHKDFTLTKLSELYPQRRPTFGELLEPSVDSKYILTPTLWKYLYYYAKKHQAKGNGFGYGLVDPQNPASVARTLSARYYKDGAEILIDRGWDKSLGEADFDNADNQVNRPRRLTPRECARLMGFEAVQGNAFRIPVSDTQAYRQFGNSVVVPAFAAVAKLLESTIKLAVKNRTYNK</sequence>
<evidence type="ECO:0000256" key="8">
    <source>
        <dbReference type="RuleBase" id="RU000417"/>
    </source>
</evidence>
<proteinExistence type="inferred from homology"/>
<evidence type="ECO:0000256" key="6">
    <source>
        <dbReference type="PROSITE-ProRule" id="PRU01016"/>
    </source>
</evidence>
<gene>
    <name evidence="10" type="ORF">M977_00633</name>
</gene>
<evidence type="ECO:0000256" key="2">
    <source>
        <dbReference type="ARBA" id="ARBA00022679"/>
    </source>
</evidence>
<dbReference type="Pfam" id="PF18284">
    <property type="entry name" value="DNA_meth_N"/>
    <property type="match status" value="1"/>
</dbReference>
<dbReference type="PRINTS" id="PR00105">
    <property type="entry name" value="C5METTRFRASE"/>
</dbReference>
<evidence type="ECO:0000256" key="1">
    <source>
        <dbReference type="ARBA" id="ARBA00022603"/>
    </source>
</evidence>
<dbReference type="Gene3D" id="3.90.120.30">
    <property type="match status" value="1"/>
</dbReference>
<dbReference type="NCBIfam" id="TIGR00675">
    <property type="entry name" value="dcm"/>
    <property type="match status" value="1"/>
</dbReference>
<dbReference type="PANTHER" id="PTHR10629:SF52">
    <property type="entry name" value="DNA (CYTOSINE-5)-METHYLTRANSFERASE 1"/>
    <property type="match status" value="1"/>
</dbReference>
<comment type="similarity">
    <text evidence="6 7">Belongs to the class I-like SAM-binding methyltransferase superfamily. C5-methyltransferase family.</text>
</comment>
<evidence type="ECO:0000256" key="5">
    <source>
        <dbReference type="ARBA" id="ARBA00047422"/>
    </source>
</evidence>
<dbReference type="AlphaFoldDB" id="A0A1B7I5M7"/>
<dbReference type="PANTHER" id="PTHR10629">
    <property type="entry name" value="CYTOSINE-SPECIFIC METHYLTRANSFERASE"/>
    <property type="match status" value="1"/>
</dbReference>
<dbReference type="Pfam" id="PF00145">
    <property type="entry name" value="DNA_methylase"/>
    <property type="match status" value="1"/>
</dbReference>
<dbReference type="PROSITE" id="PS00094">
    <property type="entry name" value="C5_MTASE_1"/>
    <property type="match status" value="1"/>
</dbReference>
<dbReference type="InterPro" id="IPR040743">
    <property type="entry name" value="DNA_meth_N"/>
</dbReference>
<dbReference type="NCBIfam" id="NF007772">
    <property type="entry name" value="PRK10458.1"/>
    <property type="match status" value="1"/>
</dbReference>
<comment type="catalytic activity">
    <reaction evidence="5 8">
        <text>a 2'-deoxycytidine in DNA + S-adenosyl-L-methionine = a 5-methyl-2'-deoxycytidine in DNA + S-adenosyl-L-homocysteine + H(+)</text>
        <dbReference type="Rhea" id="RHEA:13681"/>
        <dbReference type="Rhea" id="RHEA-COMP:11369"/>
        <dbReference type="Rhea" id="RHEA-COMP:11370"/>
        <dbReference type="ChEBI" id="CHEBI:15378"/>
        <dbReference type="ChEBI" id="CHEBI:57856"/>
        <dbReference type="ChEBI" id="CHEBI:59789"/>
        <dbReference type="ChEBI" id="CHEBI:85452"/>
        <dbReference type="ChEBI" id="CHEBI:85454"/>
        <dbReference type="EC" id="2.1.1.37"/>
    </reaction>
</comment>
<dbReference type="PROSITE" id="PS51679">
    <property type="entry name" value="SAM_MT_C5"/>
    <property type="match status" value="1"/>
</dbReference>
<dbReference type="Gene3D" id="3.40.50.150">
    <property type="entry name" value="Vaccinia Virus protein VP39"/>
    <property type="match status" value="1"/>
</dbReference>
<keyword evidence="4" id="KW-0680">Restriction system</keyword>